<dbReference type="SFLD" id="SFLDS00001">
    <property type="entry name" value="Enolase"/>
    <property type="match status" value="1"/>
</dbReference>
<evidence type="ECO:0000313" key="4">
    <source>
        <dbReference type="Proteomes" id="UP000615593"/>
    </source>
</evidence>
<dbReference type="SFLD" id="SFLDF00009">
    <property type="entry name" value="o-succinylbenzoate_synthase"/>
    <property type="match status" value="1"/>
</dbReference>
<dbReference type="InterPro" id="IPR013342">
    <property type="entry name" value="Mandelate_racemase_C"/>
</dbReference>
<dbReference type="Gene3D" id="3.30.390.10">
    <property type="entry name" value="Enolase-like, N-terminal domain"/>
    <property type="match status" value="1"/>
</dbReference>
<dbReference type="SFLD" id="SFLDG00180">
    <property type="entry name" value="muconate_cycloisomerase"/>
    <property type="match status" value="1"/>
</dbReference>
<keyword evidence="4" id="KW-1185">Reference proteome</keyword>
<dbReference type="CDD" id="cd03320">
    <property type="entry name" value="OSBS"/>
    <property type="match status" value="1"/>
</dbReference>
<dbReference type="InterPro" id="IPR029065">
    <property type="entry name" value="Enolase_C-like"/>
</dbReference>
<evidence type="ECO:0000256" key="1">
    <source>
        <dbReference type="ARBA" id="ARBA00022723"/>
    </source>
</evidence>
<accession>A0ABQ3C2J4</accession>
<keyword evidence="1" id="KW-0479">Metal-binding</keyword>
<reference evidence="4" key="1">
    <citation type="journal article" date="2019" name="Int. J. Syst. Evol. Microbiol.">
        <title>The Global Catalogue of Microorganisms (GCM) 10K type strain sequencing project: providing services to taxonomists for standard genome sequencing and annotation.</title>
        <authorList>
            <consortium name="The Broad Institute Genomics Platform"/>
            <consortium name="The Broad Institute Genome Sequencing Center for Infectious Disease"/>
            <person name="Wu L."/>
            <person name="Ma J."/>
        </authorList>
    </citation>
    <scope>NUCLEOTIDE SEQUENCE [LARGE SCALE GENOMIC DNA]</scope>
    <source>
        <strain evidence="4">KCTC 12708</strain>
    </source>
</reference>
<dbReference type="PANTHER" id="PTHR48073:SF2">
    <property type="entry name" value="O-SUCCINYLBENZOATE SYNTHASE"/>
    <property type="match status" value="1"/>
</dbReference>
<proteinExistence type="predicted"/>
<dbReference type="SMART" id="SM00922">
    <property type="entry name" value="MR_MLE"/>
    <property type="match status" value="1"/>
</dbReference>
<comment type="caution">
    <text evidence="3">The sequence shown here is derived from an EMBL/GenBank/DDBJ whole genome shotgun (WGS) entry which is preliminary data.</text>
</comment>
<dbReference type="InterPro" id="IPR018110">
    <property type="entry name" value="Mandel_Rmase/mucon_lact_enz_CS"/>
</dbReference>
<dbReference type="SUPFAM" id="SSF54826">
    <property type="entry name" value="Enolase N-terminal domain-like"/>
    <property type="match status" value="1"/>
</dbReference>
<dbReference type="SUPFAM" id="SSF51604">
    <property type="entry name" value="Enolase C-terminal domain-like"/>
    <property type="match status" value="1"/>
</dbReference>
<dbReference type="InterPro" id="IPR036849">
    <property type="entry name" value="Enolase-like_C_sf"/>
</dbReference>
<name>A0ABQ3C2J4_9FLAO</name>
<gene>
    <name evidence="3" type="primary">menC</name>
    <name evidence="3" type="ORF">GCM10008088_26170</name>
</gene>
<dbReference type="Gene3D" id="3.20.20.120">
    <property type="entry name" value="Enolase-like C-terminal domain"/>
    <property type="match status" value="1"/>
</dbReference>
<dbReference type="EMBL" id="BMWY01000009">
    <property type="protein sequence ID" value="GGZ63496.1"/>
    <property type="molecule type" value="Genomic_DNA"/>
</dbReference>
<organism evidence="3 4">
    <name type="scientific">Mesonia mobilis</name>
    <dbReference type="NCBI Taxonomy" id="369791"/>
    <lineage>
        <taxon>Bacteria</taxon>
        <taxon>Pseudomonadati</taxon>
        <taxon>Bacteroidota</taxon>
        <taxon>Flavobacteriia</taxon>
        <taxon>Flavobacteriales</taxon>
        <taxon>Flavobacteriaceae</taxon>
        <taxon>Mesonia</taxon>
    </lineage>
</organism>
<dbReference type="Proteomes" id="UP000615593">
    <property type="component" value="Unassembled WGS sequence"/>
</dbReference>
<evidence type="ECO:0000313" key="3">
    <source>
        <dbReference type="EMBL" id="GGZ63496.1"/>
    </source>
</evidence>
<dbReference type="RefSeq" id="WP_027885399.1">
    <property type="nucleotide sequence ID" value="NZ_BMWY01000009.1"/>
</dbReference>
<sequence>MKASYKKYTLNFKRPSGTSRGVLTTKETWFLILEEENNFGIGECGILRTLSIDDRPDYEEKLKWTCQNIHLPKDELLAELVEFPSIQFGVEMALLSLQSQDPFQLFPSAFTNGEKGIPINGLIWMGEETFMHEQIQQKLEQGFSCIKLKIGAIDFDKEIALLQSIRKKYSASEIELRVDANGAFQPQEALQKLQRLSELDLHSIEQPIKQGQFSEMAKLCAKTPLPIALDEELIGVFSVTKKEELLQTIQPQYIILKPSLIGGFKGTQEWIDLAEKQNIGWWITSALESNIGLNAISQFTFMQNSNMPQGLGTGSLYTNNIESPLEVKGEYITYAPEKKWDVNSIL</sequence>
<dbReference type="InterPro" id="IPR029017">
    <property type="entry name" value="Enolase-like_N"/>
</dbReference>
<protein>
    <submittedName>
        <fullName evidence="3">O-succinylbenzoate synthase</fullName>
    </submittedName>
</protein>
<feature type="domain" description="Mandelate racemase/muconate lactonizing enzyme C-terminal" evidence="2">
    <location>
        <begin position="128"/>
        <end position="226"/>
    </location>
</feature>
<dbReference type="GeneID" id="94370281"/>
<dbReference type="Pfam" id="PF13378">
    <property type="entry name" value="MR_MLE_C"/>
    <property type="match status" value="1"/>
</dbReference>
<dbReference type="PANTHER" id="PTHR48073">
    <property type="entry name" value="O-SUCCINYLBENZOATE SYNTHASE-RELATED"/>
    <property type="match status" value="1"/>
</dbReference>
<dbReference type="PROSITE" id="PS00909">
    <property type="entry name" value="MR_MLE_2"/>
    <property type="match status" value="1"/>
</dbReference>
<evidence type="ECO:0000259" key="2">
    <source>
        <dbReference type="SMART" id="SM00922"/>
    </source>
</evidence>